<name>A7UGV3_9FIRM</name>
<proteinExistence type="inferred from homology"/>
<evidence type="ECO:0000256" key="2">
    <source>
        <dbReference type="ARBA" id="ARBA00004694"/>
    </source>
</evidence>
<feature type="binding site" evidence="14">
    <location>
        <position position="127"/>
    </location>
    <ligand>
        <name>Zn(2+)</name>
        <dbReference type="ChEBI" id="CHEBI:29105"/>
        <note>catalytic</note>
    </ligand>
</feature>
<evidence type="ECO:0000256" key="17">
    <source>
        <dbReference type="RuleBase" id="RU004161"/>
    </source>
</evidence>
<reference evidence="18" key="1">
    <citation type="journal article" date="2006" name="Gene">
        <title>A specific and versatile genome walking technique.</title>
        <authorList>
            <person name="Guo H."/>
            <person name="Xiong J."/>
        </authorList>
    </citation>
    <scope>NUCLEOTIDE SEQUENCE</scope>
</reference>
<comment type="pathway">
    <text evidence="2">Porphyrin-containing compound metabolism; protoporphyrin-IX biosynthesis; coproporphyrinogen-III from 5-aminolevulinate: step 1/4.</text>
</comment>
<evidence type="ECO:0000313" key="18">
    <source>
        <dbReference type="EMBL" id="ABU41511.1"/>
    </source>
</evidence>
<evidence type="ECO:0000256" key="12">
    <source>
        <dbReference type="PIRSR" id="PIRSR001415-1"/>
    </source>
</evidence>
<keyword evidence="7" id="KW-0350">Heme biosynthesis</keyword>
<evidence type="ECO:0000256" key="14">
    <source>
        <dbReference type="PIRSR" id="PIRSR001415-3"/>
    </source>
</evidence>
<accession>A7UGV3</accession>
<dbReference type="FunFam" id="3.20.20.70:FF:000019">
    <property type="entry name" value="Delta-aminolevulinic acid dehydratase"/>
    <property type="match status" value="1"/>
</dbReference>
<dbReference type="PANTHER" id="PTHR11458">
    <property type="entry name" value="DELTA-AMINOLEVULINIC ACID DEHYDRATASE"/>
    <property type="match status" value="1"/>
</dbReference>
<evidence type="ECO:0000256" key="7">
    <source>
        <dbReference type="ARBA" id="ARBA00023133"/>
    </source>
</evidence>
<reference evidence="18" key="3">
    <citation type="submission" date="2007-07" db="EMBL/GenBank/DDBJ databases">
        <authorList>
            <person name="Xiong J."/>
        </authorList>
    </citation>
    <scope>NUCLEOTIDE SEQUENCE</scope>
</reference>
<dbReference type="EMBL" id="SLXT01000017">
    <property type="protein sequence ID" value="TCP63602.1"/>
    <property type="molecule type" value="Genomic_DNA"/>
</dbReference>
<reference evidence="19 20" key="4">
    <citation type="submission" date="2019-03" db="EMBL/GenBank/DDBJ databases">
        <title>Genomic Encyclopedia of Type Strains, Phase IV (KMG-IV): sequencing the most valuable type-strain genomes for metagenomic binning, comparative biology and taxonomic classification.</title>
        <authorList>
            <person name="Goeker M."/>
        </authorList>
    </citation>
    <scope>NUCLEOTIDE SEQUENCE [LARGE SCALE GENOMIC DNA]</scope>
    <source>
        <strain evidence="19 20">DSM 11170</strain>
    </source>
</reference>
<evidence type="ECO:0000256" key="11">
    <source>
        <dbReference type="ARBA" id="ARBA00047651"/>
    </source>
</evidence>
<comment type="subunit">
    <text evidence="4 16">Homooctamer.</text>
</comment>
<comment type="function">
    <text evidence="10">Catalyzes an early step in the biosynthesis of tetrapyrroles. Binds two molecules of 5-aminolevulinate per subunit, each at a distinct site, and catalyzes their condensation to form porphobilinogen.</text>
</comment>
<dbReference type="PROSITE" id="PS00169">
    <property type="entry name" value="D_ALA_DEHYDRATASE"/>
    <property type="match status" value="1"/>
</dbReference>
<dbReference type="AlphaFoldDB" id="A7UGV3"/>
<comment type="catalytic activity">
    <reaction evidence="11 16">
        <text>2 5-aminolevulinate = porphobilinogen + 2 H2O + H(+)</text>
        <dbReference type="Rhea" id="RHEA:24064"/>
        <dbReference type="ChEBI" id="CHEBI:15377"/>
        <dbReference type="ChEBI" id="CHEBI:15378"/>
        <dbReference type="ChEBI" id="CHEBI:58126"/>
        <dbReference type="ChEBI" id="CHEBI:356416"/>
        <dbReference type="EC" id="4.2.1.24"/>
    </reaction>
</comment>
<dbReference type="CDD" id="cd00384">
    <property type="entry name" value="ALAD_PBGS"/>
    <property type="match status" value="1"/>
</dbReference>
<evidence type="ECO:0000256" key="15">
    <source>
        <dbReference type="PIRSR" id="PIRSR001415-5"/>
    </source>
</evidence>
<dbReference type="GO" id="GO:0008270">
    <property type="term" value="F:zinc ion binding"/>
    <property type="evidence" value="ECO:0007669"/>
    <property type="project" value="TreeGrafter"/>
</dbReference>
<feature type="active site" description="Schiff-base intermediate with substrate" evidence="12">
    <location>
        <position position="200"/>
    </location>
</feature>
<feature type="binding site" evidence="14">
    <location>
        <position position="135"/>
    </location>
    <ligand>
        <name>Zn(2+)</name>
        <dbReference type="ChEBI" id="CHEBI:29105"/>
        <note>catalytic</note>
    </ligand>
</feature>
<comment type="cofactor">
    <cofactor evidence="1">
        <name>Zn(2+)</name>
        <dbReference type="ChEBI" id="CHEBI:29105"/>
    </cofactor>
</comment>
<dbReference type="PIRSF" id="PIRSF001415">
    <property type="entry name" value="Porphbilin_synth"/>
    <property type="match status" value="1"/>
</dbReference>
<evidence type="ECO:0000256" key="8">
    <source>
        <dbReference type="ARBA" id="ARBA00023239"/>
    </source>
</evidence>
<comment type="similarity">
    <text evidence="3 17">Belongs to the ALAD family.</text>
</comment>
<evidence type="ECO:0000256" key="4">
    <source>
        <dbReference type="ARBA" id="ARBA00011823"/>
    </source>
</evidence>
<dbReference type="InterPro" id="IPR030656">
    <property type="entry name" value="ALAD_AS"/>
</dbReference>
<dbReference type="Pfam" id="PF00490">
    <property type="entry name" value="ALAD"/>
    <property type="match status" value="1"/>
</dbReference>
<organism evidence="18">
    <name type="scientific">Heliophilum fasciatum</name>
    <dbReference type="NCBI Taxonomy" id="35700"/>
    <lineage>
        <taxon>Bacteria</taxon>
        <taxon>Bacillati</taxon>
        <taxon>Bacillota</taxon>
        <taxon>Clostridia</taxon>
        <taxon>Eubacteriales</taxon>
        <taxon>Heliobacteriaceae</taxon>
        <taxon>Heliophilum</taxon>
    </lineage>
</organism>
<evidence type="ECO:0000256" key="9">
    <source>
        <dbReference type="ARBA" id="ARBA00023244"/>
    </source>
</evidence>
<feature type="binding site" evidence="14">
    <location>
        <position position="125"/>
    </location>
    <ligand>
        <name>Zn(2+)</name>
        <dbReference type="ChEBI" id="CHEBI:29105"/>
        <note>catalytic</note>
    </ligand>
</feature>
<dbReference type="GO" id="GO:0006782">
    <property type="term" value="P:protoporphyrinogen IX biosynthetic process"/>
    <property type="evidence" value="ECO:0007669"/>
    <property type="project" value="UniProtKB-UniPathway"/>
</dbReference>
<dbReference type="EC" id="4.2.1.24" evidence="5 16"/>
<keyword evidence="20" id="KW-1185">Reference proteome</keyword>
<dbReference type="InterPro" id="IPR001731">
    <property type="entry name" value="ALAD"/>
</dbReference>
<evidence type="ECO:0000313" key="19">
    <source>
        <dbReference type="EMBL" id="TCP63602.1"/>
    </source>
</evidence>
<dbReference type="RefSeq" id="WP_264672923.1">
    <property type="nucleotide sequence ID" value="NZ_JAOQNU010000016.1"/>
</dbReference>
<protein>
    <recommendedName>
        <fullName evidence="6 16">Delta-aminolevulinic acid dehydratase</fullName>
        <ecNumber evidence="5 16">4.2.1.24</ecNumber>
    </recommendedName>
</protein>
<feature type="binding site" evidence="13">
    <location>
        <position position="222"/>
    </location>
    <ligand>
        <name>5-aminolevulinate</name>
        <dbReference type="ChEBI" id="CHEBI:356416"/>
        <label>1</label>
    </ligand>
</feature>
<dbReference type="NCBIfam" id="NF006762">
    <property type="entry name" value="PRK09283.1"/>
    <property type="match status" value="1"/>
</dbReference>
<dbReference type="UniPathway" id="UPA00251">
    <property type="reaction ID" value="UER00318"/>
</dbReference>
<evidence type="ECO:0000256" key="1">
    <source>
        <dbReference type="ARBA" id="ARBA00001947"/>
    </source>
</evidence>
<keyword evidence="8 16" id="KW-0456">Lyase</keyword>
<reference evidence="18" key="2">
    <citation type="journal article" date="2007" name="Microbiology">
        <title>Insight into the haem d1 biosynthesis pathway in heliobacteria through bioinformatics analysis.</title>
        <authorList>
            <person name="Xiong J."/>
            <person name="Bauer C.E."/>
            <person name="Pancholy A."/>
        </authorList>
    </citation>
    <scope>NUCLEOTIDE SEQUENCE</scope>
</reference>
<evidence type="ECO:0000313" key="20">
    <source>
        <dbReference type="Proteomes" id="UP000294813"/>
    </source>
</evidence>
<feature type="binding site" evidence="15">
    <location>
        <position position="238"/>
    </location>
    <ligand>
        <name>Mg(2+)</name>
        <dbReference type="ChEBI" id="CHEBI:18420"/>
    </ligand>
</feature>
<dbReference type="PANTHER" id="PTHR11458:SF0">
    <property type="entry name" value="DELTA-AMINOLEVULINIC ACID DEHYDRATASE"/>
    <property type="match status" value="1"/>
</dbReference>
<dbReference type="SMART" id="SM01004">
    <property type="entry name" value="ALAD"/>
    <property type="match status" value="1"/>
</dbReference>
<keyword evidence="14" id="KW-0862">Zinc</keyword>
<feature type="active site" description="Schiff-base intermediate with substrate" evidence="12">
    <location>
        <position position="253"/>
    </location>
</feature>
<dbReference type="InterPro" id="IPR013785">
    <property type="entry name" value="Aldolase_TIM"/>
</dbReference>
<dbReference type="GO" id="GO:0005829">
    <property type="term" value="C:cytosol"/>
    <property type="evidence" value="ECO:0007669"/>
    <property type="project" value="TreeGrafter"/>
</dbReference>
<feature type="binding site" evidence="13">
    <location>
        <position position="279"/>
    </location>
    <ligand>
        <name>5-aminolevulinate</name>
        <dbReference type="ChEBI" id="CHEBI:356416"/>
        <label>2</label>
    </ligand>
</feature>
<evidence type="ECO:0000256" key="16">
    <source>
        <dbReference type="RuleBase" id="RU000515"/>
    </source>
</evidence>
<feature type="binding site" evidence="13">
    <location>
        <position position="210"/>
    </location>
    <ligand>
        <name>5-aminolevulinate</name>
        <dbReference type="ChEBI" id="CHEBI:356416"/>
        <label>1</label>
    </ligand>
</feature>
<keyword evidence="9 16" id="KW-0627">Porphyrin biosynthesis</keyword>
<feature type="binding site" evidence="13">
    <location>
        <position position="318"/>
    </location>
    <ligand>
        <name>5-aminolevulinate</name>
        <dbReference type="ChEBI" id="CHEBI:356416"/>
        <label>2</label>
    </ligand>
</feature>
<gene>
    <name evidence="18" type="primary">hemB</name>
    <name evidence="19" type="ORF">EDD73_11727</name>
</gene>
<dbReference type="PRINTS" id="PR00144">
    <property type="entry name" value="DALDHYDRTASE"/>
</dbReference>
<dbReference type="EMBL" id="EU068732">
    <property type="protein sequence ID" value="ABU41511.1"/>
    <property type="molecule type" value="Genomic_DNA"/>
</dbReference>
<evidence type="ECO:0000256" key="10">
    <source>
        <dbReference type="ARBA" id="ARBA00025628"/>
    </source>
</evidence>
<evidence type="ECO:0000256" key="6">
    <source>
        <dbReference type="ARBA" id="ARBA00020771"/>
    </source>
</evidence>
<dbReference type="Proteomes" id="UP000294813">
    <property type="component" value="Unassembled WGS sequence"/>
</dbReference>
<evidence type="ECO:0000256" key="13">
    <source>
        <dbReference type="PIRSR" id="PIRSR001415-2"/>
    </source>
</evidence>
<sequence>MKYIVPGFPIQRMRRLRENPTVREMVRENHLRPEDLIYPLFVVPGENVNNPVSSMPGVSQLSIDLLVKEAVDAVKAGVKAVEIFGIPPEKDGFGSGAYDPNGIVQEAVRAVRKACPDLYIITDVCLCQFTDHGHCGIVEGHRVLNDPTLAYLGRAAVSHAQAGADMVAPSDMMDGRVSAIRAALDEAGFNHIPIMSYSAKYASAFYGPFREAAESTPQWGDRRSYQMDPGNSNEALRETALDIQEGCDIIMVKPGLSYMDIIYRLKQDFGMPVAVYNVSGEYAMVKAAAANGWIDEKKTVLEILLSFKRSGADMIITYHAKDVVRWLAE</sequence>
<dbReference type="GO" id="GO:0004655">
    <property type="term" value="F:porphobilinogen synthase activity"/>
    <property type="evidence" value="ECO:0007669"/>
    <property type="project" value="UniProtKB-EC"/>
</dbReference>
<dbReference type="SUPFAM" id="SSF51569">
    <property type="entry name" value="Aldolase"/>
    <property type="match status" value="1"/>
</dbReference>
<evidence type="ECO:0000256" key="5">
    <source>
        <dbReference type="ARBA" id="ARBA00012053"/>
    </source>
</evidence>
<dbReference type="Gene3D" id="3.20.20.70">
    <property type="entry name" value="Aldolase class I"/>
    <property type="match status" value="1"/>
</dbReference>
<keyword evidence="14" id="KW-0479">Metal-binding</keyword>
<keyword evidence="15" id="KW-0460">Magnesium</keyword>
<evidence type="ECO:0000256" key="3">
    <source>
        <dbReference type="ARBA" id="ARBA00008055"/>
    </source>
</evidence>